<dbReference type="Proteomes" id="UP000002497">
    <property type="component" value="Unassembled WGS sequence"/>
</dbReference>
<protein>
    <submittedName>
        <fullName evidence="1">Uncharacterized protein</fullName>
    </submittedName>
</protein>
<sequence>MRPHNSREGSLPKRFDSNKLRSRFLSVAYFHLSARRLLPIPRPDECLPPFNFPLSARRSSLRSSYRLNNKLSYSFLSLSHPLFAVSFRYIRQPWLHPASHAVPSRTAKTSPSASSATAAFAKAISAASTVCSNHIHAAD</sequence>
<reference evidence="2" key="1">
    <citation type="journal article" date="2010" name="Genome Res.">
        <title>Population genomic sequencing of Coccidioides fungi reveals recent hybridization and transposon control.</title>
        <authorList>
            <person name="Neafsey D.E."/>
            <person name="Barker B.M."/>
            <person name="Sharpton T.J."/>
            <person name="Stajich J.E."/>
            <person name="Park D.J."/>
            <person name="Whiston E."/>
            <person name="Hung C.-Y."/>
            <person name="McMahan C."/>
            <person name="White J."/>
            <person name="Sykes S."/>
            <person name="Heiman D."/>
            <person name="Young S."/>
            <person name="Zeng Q."/>
            <person name="Abouelleil A."/>
            <person name="Aftuck L."/>
            <person name="Bessette D."/>
            <person name="Brown A."/>
            <person name="FitzGerald M."/>
            <person name="Lui A."/>
            <person name="Macdonald J.P."/>
            <person name="Priest M."/>
            <person name="Orbach M.J."/>
            <person name="Galgiani J.N."/>
            <person name="Kirkland T.N."/>
            <person name="Cole G.T."/>
            <person name="Birren B.W."/>
            <person name="Henn M.R."/>
            <person name="Taylor J.W."/>
            <person name="Rounsley S.D."/>
        </authorList>
    </citation>
    <scope>NUCLEOTIDE SEQUENCE [LARGE SCALE GENOMIC DNA]</scope>
    <source>
        <strain evidence="2">RMSCC 757 / Silveira</strain>
    </source>
</reference>
<reference evidence="2" key="2">
    <citation type="submission" date="2010-03" db="EMBL/GenBank/DDBJ databases">
        <title>The genome sequence of Coccidioides posadasii strain Silveira.</title>
        <authorList>
            <consortium name="The Broad Institute Genome Sequencing Center for Infectious Disease"/>
            <person name="Neafsey D."/>
            <person name="Orbach M."/>
            <person name="Henn M.R."/>
            <person name="Cole G.T."/>
            <person name="Galgiani J."/>
            <person name="Gardner M.J."/>
            <person name="Kirkland T.N."/>
            <person name="Taylor J.W."/>
            <person name="Young S.K."/>
            <person name="Zeng Q."/>
            <person name="Koehrsen M."/>
            <person name="Alvarado L."/>
            <person name="Berlin A."/>
            <person name="Borenstein D."/>
            <person name="Chapman S.B."/>
            <person name="Chen Z."/>
            <person name="Engels R."/>
            <person name="Freedman E."/>
            <person name="Gellesch M."/>
            <person name="Goldberg J."/>
            <person name="Griggs A."/>
            <person name="Gujja S."/>
            <person name="Heilman E."/>
            <person name="Heiman D."/>
            <person name="Howarth C."/>
            <person name="Jen D."/>
            <person name="Larson L."/>
            <person name="Mehta T."/>
            <person name="Neiman D."/>
            <person name="Park D."/>
            <person name="Pearson M."/>
            <person name="Richards J."/>
            <person name="Roberts A."/>
            <person name="Saif S."/>
            <person name="Shea T."/>
            <person name="Shenoy N."/>
            <person name="Sisk P."/>
            <person name="Stolte C."/>
            <person name="Sykes S."/>
            <person name="Walk T."/>
            <person name="White J."/>
            <person name="Yandava C."/>
            <person name="Haas B."/>
            <person name="Nusbaum C."/>
            <person name="Birren B."/>
        </authorList>
    </citation>
    <scope>NUCLEOTIDE SEQUENCE [LARGE SCALE GENOMIC DNA]</scope>
    <source>
        <strain evidence="2">RMSCC 757 / Silveira</strain>
    </source>
</reference>
<organism evidence="2">
    <name type="scientific">Coccidioides posadasii (strain RMSCC 757 / Silveira)</name>
    <name type="common">Valley fever fungus</name>
    <dbReference type="NCBI Taxonomy" id="443226"/>
    <lineage>
        <taxon>Eukaryota</taxon>
        <taxon>Fungi</taxon>
        <taxon>Dikarya</taxon>
        <taxon>Ascomycota</taxon>
        <taxon>Pezizomycotina</taxon>
        <taxon>Eurotiomycetes</taxon>
        <taxon>Eurotiomycetidae</taxon>
        <taxon>Onygenales</taxon>
        <taxon>Onygenaceae</taxon>
        <taxon>Coccidioides</taxon>
    </lineage>
</organism>
<evidence type="ECO:0000313" key="1">
    <source>
        <dbReference type="EMBL" id="EFW20999.1"/>
    </source>
</evidence>
<dbReference type="HOGENOM" id="CLU_1844903_0_0_1"/>
<name>E9CYH2_COCPS</name>
<dbReference type="EMBL" id="GL636488">
    <property type="protein sequence ID" value="EFW20999.1"/>
    <property type="molecule type" value="Genomic_DNA"/>
</dbReference>
<dbReference type="VEuPathDB" id="FungiDB:CPSG_02842"/>
<gene>
    <name evidence="1" type="ORF">CPSG_02842</name>
</gene>
<dbReference type="AlphaFoldDB" id="E9CYH2"/>
<proteinExistence type="predicted"/>
<keyword evidence="2" id="KW-1185">Reference proteome</keyword>
<evidence type="ECO:0000313" key="2">
    <source>
        <dbReference type="Proteomes" id="UP000002497"/>
    </source>
</evidence>
<accession>E9CYH2</accession>